<evidence type="ECO:0000313" key="2">
    <source>
        <dbReference type="EMBL" id="TDD77986.1"/>
    </source>
</evidence>
<evidence type="ECO:0000259" key="1">
    <source>
        <dbReference type="PROSITE" id="PS50801"/>
    </source>
</evidence>
<comment type="caution">
    <text evidence="2">The sequence shown here is derived from an EMBL/GenBank/DDBJ whole genome shotgun (WGS) entry which is preliminary data.</text>
</comment>
<dbReference type="EMBL" id="SMKY01000126">
    <property type="protein sequence ID" value="TDD77986.1"/>
    <property type="molecule type" value="Genomic_DNA"/>
</dbReference>
<dbReference type="InterPro" id="IPR058548">
    <property type="entry name" value="MlaB-like_STAS"/>
</dbReference>
<accession>A0A4R5B1G1</accession>
<dbReference type="InterPro" id="IPR025847">
    <property type="entry name" value="MEDS_domain"/>
</dbReference>
<dbReference type="InterPro" id="IPR002645">
    <property type="entry name" value="STAS_dom"/>
</dbReference>
<dbReference type="InterPro" id="IPR036513">
    <property type="entry name" value="STAS_dom_sf"/>
</dbReference>
<organism evidence="2 3">
    <name type="scientific">Actinomadura darangshiensis</name>
    <dbReference type="NCBI Taxonomy" id="705336"/>
    <lineage>
        <taxon>Bacteria</taxon>
        <taxon>Bacillati</taxon>
        <taxon>Actinomycetota</taxon>
        <taxon>Actinomycetes</taxon>
        <taxon>Streptosporangiales</taxon>
        <taxon>Thermomonosporaceae</taxon>
        <taxon>Actinomadura</taxon>
    </lineage>
</organism>
<evidence type="ECO:0000313" key="3">
    <source>
        <dbReference type="Proteomes" id="UP000295578"/>
    </source>
</evidence>
<reference evidence="2 3" key="1">
    <citation type="submission" date="2019-03" db="EMBL/GenBank/DDBJ databases">
        <title>Draft genome sequences of novel Actinobacteria.</title>
        <authorList>
            <person name="Sahin N."/>
            <person name="Ay H."/>
            <person name="Saygin H."/>
        </authorList>
    </citation>
    <scope>NUCLEOTIDE SEQUENCE [LARGE SCALE GENOMIC DNA]</scope>
    <source>
        <strain evidence="2 3">DSM 45941</strain>
    </source>
</reference>
<dbReference type="SUPFAM" id="SSF52091">
    <property type="entry name" value="SpoIIaa-like"/>
    <property type="match status" value="1"/>
</dbReference>
<keyword evidence="3" id="KW-1185">Reference proteome</keyword>
<protein>
    <submittedName>
        <fullName evidence="2">STAS domain-containing protein</fullName>
    </submittedName>
</protein>
<sequence length="282" mass="29929">MTTGQVRESGDPSSAVGDMRFGDHLCLVYVNDAERRAVLAAFLDAGLRTGDALVYLVDDEPPEAAAERLRDRFGAALGDGRLIVAPTAGTDLGTVIESALARGHPGVRVTAEASPSLRGWPGTERFTAFEDAVHRAVDSGGRAMALCQYDRRWFVGDHLCEIDARHGGRARADAVFDDGVLTIVPLFAPPGLRLSGAIDESTLPALVTALRGVDPRAAHICLDLSRLDFCDLGGLRALIRANETSSVIGRQVILRSIPGCMDMMMRAAGWDTVPGIVAEAAP</sequence>
<dbReference type="AlphaFoldDB" id="A0A4R5B1G1"/>
<dbReference type="CDD" id="cd07043">
    <property type="entry name" value="STAS_anti-anti-sigma_factors"/>
    <property type="match status" value="1"/>
</dbReference>
<name>A0A4R5B1G1_9ACTN</name>
<dbReference type="Proteomes" id="UP000295578">
    <property type="component" value="Unassembled WGS sequence"/>
</dbReference>
<dbReference type="RefSeq" id="WP_132199903.1">
    <property type="nucleotide sequence ID" value="NZ_SMKY01000126.1"/>
</dbReference>
<gene>
    <name evidence="2" type="ORF">E1293_25055</name>
</gene>
<dbReference type="Gene3D" id="3.30.750.24">
    <property type="entry name" value="STAS domain"/>
    <property type="match status" value="1"/>
</dbReference>
<dbReference type="OrthoDB" id="116243at2"/>
<proteinExistence type="predicted"/>
<dbReference type="Pfam" id="PF13466">
    <property type="entry name" value="STAS_2"/>
    <property type="match status" value="1"/>
</dbReference>
<dbReference type="PROSITE" id="PS50801">
    <property type="entry name" value="STAS"/>
    <property type="match status" value="1"/>
</dbReference>
<dbReference type="Pfam" id="PF14417">
    <property type="entry name" value="MEDS"/>
    <property type="match status" value="1"/>
</dbReference>
<feature type="domain" description="STAS" evidence="1">
    <location>
        <begin position="192"/>
        <end position="282"/>
    </location>
</feature>